<keyword evidence="1" id="KW-0175">Coiled coil</keyword>
<feature type="coiled-coil region" evidence="1">
    <location>
        <begin position="30"/>
        <end position="78"/>
    </location>
</feature>
<evidence type="ECO:0000313" key="3">
    <source>
        <dbReference type="Proteomes" id="UP000288216"/>
    </source>
</evidence>
<dbReference type="OrthoDB" id="10302519at2759"/>
<evidence type="ECO:0000313" key="2">
    <source>
        <dbReference type="EMBL" id="GCB74536.1"/>
    </source>
</evidence>
<protein>
    <submittedName>
        <fullName evidence="2">Uncharacterized protein</fullName>
    </submittedName>
</protein>
<gene>
    <name evidence="2" type="ORF">scyTo_0003627</name>
</gene>
<dbReference type="EMBL" id="BFAA01001007">
    <property type="protein sequence ID" value="GCB74536.1"/>
    <property type="molecule type" value="Genomic_DNA"/>
</dbReference>
<dbReference type="AlphaFoldDB" id="A0A401PN34"/>
<accession>A0A401PN34</accession>
<keyword evidence="3" id="KW-1185">Reference proteome</keyword>
<comment type="caution">
    <text evidence="2">The sequence shown here is derived from an EMBL/GenBank/DDBJ whole genome shotgun (WGS) entry which is preliminary data.</text>
</comment>
<organism evidence="2 3">
    <name type="scientific">Scyliorhinus torazame</name>
    <name type="common">Cloudy catshark</name>
    <name type="synonym">Catulus torazame</name>
    <dbReference type="NCBI Taxonomy" id="75743"/>
    <lineage>
        <taxon>Eukaryota</taxon>
        <taxon>Metazoa</taxon>
        <taxon>Chordata</taxon>
        <taxon>Craniata</taxon>
        <taxon>Vertebrata</taxon>
        <taxon>Chondrichthyes</taxon>
        <taxon>Elasmobranchii</taxon>
        <taxon>Galeomorphii</taxon>
        <taxon>Galeoidea</taxon>
        <taxon>Carcharhiniformes</taxon>
        <taxon>Scyliorhinidae</taxon>
        <taxon>Scyliorhinus</taxon>
    </lineage>
</organism>
<reference evidence="2 3" key="1">
    <citation type="journal article" date="2018" name="Nat. Ecol. Evol.">
        <title>Shark genomes provide insights into elasmobranch evolution and the origin of vertebrates.</title>
        <authorList>
            <person name="Hara Y"/>
            <person name="Yamaguchi K"/>
            <person name="Onimaru K"/>
            <person name="Kadota M"/>
            <person name="Koyanagi M"/>
            <person name="Keeley SD"/>
            <person name="Tatsumi K"/>
            <person name="Tanaka K"/>
            <person name="Motone F"/>
            <person name="Kageyama Y"/>
            <person name="Nozu R"/>
            <person name="Adachi N"/>
            <person name="Nishimura O"/>
            <person name="Nakagawa R"/>
            <person name="Tanegashima C"/>
            <person name="Kiyatake I"/>
            <person name="Matsumoto R"/>
            <person name="Murakumo K"/>
            <person name="Nishida K"/>
            <person name="Terakita A"/>
            <person name="Kuratani S"/>
            <person name="Sato K"/>
            <person name="Hyodo S Kuraku.S."/>
        </authorList>
    </citation>
    <scope>NUCLEOTIDE SEQUENCE [LARGE SCALE GENOMIC DNA]</scope>
</reference>
<dbReference type="Proteomes" id="UP000288216">
    <property type="component" value="Unassembled WGS sequence"/>
</dbReference>
<evidence type="ECO:0000256" key="1">
    <source>
        <dbReference type="SAM" id="Coils"/>
    </source>
</evidence>
<feature type="coiled-coil region" evidence="1">
    <location>
        <begin position="128"/>
        <end position="155"/>
    </location>
</feature>
<proteinExistence type="predicted"/>
<sequence>MKVHRQFKASGSNPAIDFVNHDSQSDYCVLQKMIREMGSMEEVYRRLEKQNNQLEQQRESLLFQFKFYEQEIEKLESQRCQQERIVEDMSSRAKVLHKVLDEVRILSTDRDHVITVKNLYIDQLMNTLEMMLESNLHLKDECTNLQKELNSLEITHLKEAEQFTENKEVQPETSRASPLPFCFSFLHRNKAKAPKDRKSYSLKCK</sequence>
<name>A0A401PN34_SCYTO</name>